<sequence length="179" mass="19818">MIEWKHRKNTSSLVITSDKIFFILISVVAAILGSLQVGYHTGNVNAPAKVKRTHRLANGFSGTNDTLSTWRHRYNETMPDESLTLLWSLSVSIKDFGALLGCLGVKFVADNFGAVPVRLEESRRSCDWISVNITNISQMGKNFTFVSCSFTLCVRGSTSSVCEYLSEGRARPKSMLISC</sequence>
<accession>A0A3Q2YB43</accession>
<evidence type="ECO:0000256" key="4">
    <source>
        <dbReference type="ARBA" id="ARBA00023136"/>
    </source>
</evidence>
<evidence type="ECO:0000256" key="2">
    <source>
        <dbReference type="ARBA" id="ARBA00022692"/>
    </source>
</evidence>
<keyword evidence="2 5" id="KW-0812">Transmembrane</keyword>
<dbReference type="Pfam" id="PF00083">
    <property type="entry name" value="Sugar_tr"/>
    <property type="match status" value="1"/>
</dbReference>
<comment type="subcellular location">
    <subcellularLocation>
        <location evidence="1">Membrane</location>
        <topology evidence="1">Multi-pass membrane protein</topology>
    </subcellularLocation>
</comment>
<evidence type="ECO:0000256" key="1">
    <source>
        <dbReference type="ARBA" id="ARBA00004141"/>
    </source>
</evidence>
<proteinExistence type="predicted"/>
<reference evidence="6" key="1">
    <citation type="submission" date="2025-08" db="UniProtKB">
        <authorList>
            <consortium name="Ensembl"/>
        </authorList>
    </citation>
    <scope>IDENTIFICATION</scope>
</reference>
<organism evidence="6 7">
    <name type="scientific">Hippocampus comes</name>
    <name type="common">Tiger tail seahorse</name>
    <dbReference type="NCBI Taxonomy" id="109280"/>
    <lineage>
        <taxon>Eukaryota</taxon>
        <taxon>Metazoa</taxon>
        <taxon>Chordata</taxon>
        <taxon>Craniata</taxon>
        <taxon>Vertebrata</taxon>
        <taxon>Euteleostomi</taxon>
        <taxon>Actinopterygii</taxon>
        <taxon>Neopterygii</taxon>
        <taxon>Teleostei</taxon>
        <taxon>Neoteleostei</taxon>
        <taxon>Acanthomorphata</taxon>
        <taxon>Syngnathiaria</taxon>
        <taxon>Syngnathiformes</taxon>
        <taxon>Syngnathoidei</taxon>
        <taxon>Syngnathidae</taxon>
        <taxon>Hippocampus</taxon>
    </lineage>
</organism>
<evidence type="ECO:0000313" key="7">
    <source>
        <dbReference type="Proteomes" id="UP000264820"/>
    </source>
</evidence>
<dbReference type="GeneTree" id="ENSGT00940000167279"/>
<evidence type="ECO:0000256" key="3">
    <source>
        <dbReference type="ARBA" id="ARBA00022989"/>
    </source>
</evidence>
<dbReference type="PANTHER" id="PTHR23503:SF99">
    <property type="entry name" value="SOLUTE CARRIER FAMILY 2, FACILITATED GLUCOSE TRANSPORTER MEMBER 3"/>
    <property type="match status" value="1"/>
</dbReference>
<keyword evidence="7" id="KW-1185">Reference proteome</keyword>
<dbReference type="STRING" id="109280.ENSHCOP00000015124"/>
<dbReference type="PANTHER" id="PTHR23503">
    <property type="entry name" value="SOLUTE CARRIER FAMILY 2"/>
    <property type="match status" value="1"/>
</dbReference>
<dbReference type="GO" id="GO:0046323">
    <property type="term" value="P:D-glucose import"/>
    <property type="evidence" value="ECO:0007669"/>
    <property type="project" value="TreeGrafter"/>
</dbReference>
<keyword evidence="3 5" id="KW-1133">Transmembrane helix</keyword>
<evidence type="ECO:0000313" key="6">
    <source>
        <dbReference type="Ensembl" id="ENSHCOP00000015124.1"/>
    </source>
</evidence>
<dbReference type="Proteomes" id="UP000264820">
    <property type="component" value="Unplaced"/>
</dbReference>
<dbReference type="InterPro" id="IPR045263">
    <property type="entry name" value="GLUT"/>
</dbReference>
<keyword evidence="4 5" id="KW-0472">Membrane</keyword>
<feature type="transmembrane region" description="Helical" evidence="5">
    <location>
        <begin position="20"/>
        <end position="39"/>
    </location>
</feature>
<protein>
    <submittedName>
        <fullName evidence="6">Uncharacterized protein</fullName>
    </submittedName>
</protein>
<dbReference type="AlphaFoldDB" id="A0A3Q2YB43"/>
<evidence type="ECO:0000256" key="5">
    <source>
        <dbReference type="SAM" id="Phobius"/>
    </source>
</evidence>
<name>A0A3Q2YB43_HIPCM</name>
<dbReference type="GO" id="GO:0070837">
    <property type="term" value="P:dehydroascorbic acid transport"/>
    <property type="evidence" value="ECO:0007669"/>
    <property type="project" value="TreeGrafter"/>
</dbReference>
<dbReference type="GO" id="GO:0055056">
    <property type="term" value="F:D-glucose transmembrane transporter activity"/>
    <property type="evidence" value="ECO:0007669"/>
    <property type="project" value="TreeGrafter"/>
</dbReference>
<dbReference type="InterPro" id="IPR005828">
    <property type="entry name" value="MFS_sugar_transport-like"/>
</dbReference>
<dbReference type="GO" id="GO:0005886">
    <property type="term" value="C:plasma membrane"/>
    <property type="evidence" value="ECO:0007669"/>
    <property type="project" value="TreeGrafter"/>
</dbReference>
<dbReference type="Gene3D" id="1.20.1250.20">
    <property type="entry name" value="MFS general substrate transporter like domains"/>
    <property type="match status" value="1"/>
</dbReference>
<dbReference type="Ensembl" id="ENSHCOT00000022944.1">
    <property type="protein sequence ID" value="ENSHCOP00000015124.1"/>
    <property type="gene ID" value="ENSHCOG00000018662.1"/>
</dbReference>
<dbReference type="InterPro" id="IPR036259">
    <property type="entry name" value="MFS_trans_sf"/>
</dbReference>
<reference evidence="6" key="2">
    <citation type="submission" date="2025-09" db="UniProtKB">
        <authorList>
            <consortium name="Ensembl"/>
        </authorList>
    </citation>
    <scope>IDENTIFICATION</scope>
</reference>